<evidence type="ECO:0008006" key="12">
    <source>
        <dbReference type="Google" id="ProtNLM"/>
    </source>
</evidence>
<evidence type="ECO:0000256" key="2">
    <source>
        <dbReference type="ARBA" id="ARBA00022833"/>
    </source>
</evidence>
<keyword evidence="2" id="KW-0862">Zinc</keyword>
<feature type="compositionally biased region" description="Low complexity" evidence="7">
    <location>
        <begin position="141"/>
        <end position="153"/>
    </location>
</feature>
<evidence type="ECO:0000256" key="5">
    <source>
        <dbReference type="ARBA" id="ARBA00023242"/>
    </source>
</evidence>
<evidence type="ECO:0000256" key="1">
    <source>
        <dbReference type="ARBA" id="ARBA00022723"/>
    </source>
</evidence>
<dbReference type="OrthoDB" id="1405595at2759"/>
<feature type="compositionally biased region" description="Basic and acidic residues" evidence="7">
    <location>
        <begin position="368"/>
        <end position="388"/>
    </location>
</feature>
<feature type="domain" description="C2H2-type" evidence="9">
    <location>
        <begin position="67"/>
        <end position="95"/>
    </location>
</feature>
<keyword evidence="4" id="KW-0804">Transcription</keyword>
<keyword evidence="6" id="KW-0863">Zinc-finger</keyword>
<dbReference type="InterPro" id="IPR036236">
    <property type="entry name" value="Znf_C2H2_sf"/>
</dbReference>
<dbReference type="Gene3D" id="4.10.240.10">
    <property type="entry name" value="Zn(2)-C6 fungal-type DNA-binding domain"/>
    <property type="match status" value="1"/>
</dbReference>
<organism evidence="10 11">
    <name type="scientific">Leucosporidium creatinivorum</name>
    <dbReference type="NCBI Taxonomy" id="106004"/>
    <lineage>
        <taxon>Eukaryota</taxon>
        <taxon>Fungi</taxon>
        <taxon>Dikarya</taxon>
        <taxon>Basidiomycota</taxon>
        <taxon>Pucciniomycotina</taxon>
        <taxon>Microbotryomycetes</taxon>
        <taxon>Leucosporidiales</taxon>
        <taxon>Leucosporidium</taxon>
    </lineage>
</organism>
<accession>A0A1Y2FYT0</accession>
<dbReference type="CDD" id="cd12148">
    <property type="entry name" value="fungal_TF_MHR"/>
    <property type="match status" value="1"/>
</dbReference>
<dbReference type="PROSITE" id="PS00028">
    <property type="entry name" value="ZINC_FINGER_C2H2_1"/>
    <property type="match status" value="2"/>
</dbReference>
<dbReference type="Gene3D" id="3.30.160.60">
    <property type="entry name" value="Classic Zinc Finger"/>
    <property type="match status" value="1"/>
</dbReference>
<dbReference type="EMBL" id="MCGR01000010">
    <property type="protein sequence ID" value="ORY88493.1"/>
    <property type="molecule type" value="Genomic_DNA"/>
</dbReference>
<sequence>MESAAAAAASAAGQRASAFAQTTAAAGGSSAAPERPRCDFDGCEKTFLTTAHVVRHQRSAHGTGVLHQCPECSKSFARTDVLGRHISAVHQGERDGTKKIKKNSCAPCRGRKIKCDGVEPDRCSRCVKLNLECDYKKATSESRPSPYPSTSTSRAISTPTTVPSGSLPTPETQVMDGISPSSTHSYHSQTSPVLALHPHSFASGHQVLLPPPPPIPLPPASVNPMYMLPPISMPQPQQVQYAAPSSPPQQHYTFNADRASAALNSMAMPPLDYSYNLPAMAGFGDMHNSFDTSLGWSTDDTTLDFMDVFGAGALLSQGGGSGTITPSTGDWLRGLGTFPNPGGADQPQMEAGPSFAAAEGEMAAGEGSGEKEKEEGEEGRASSDEGKEGGAWPHIYRPGKAVAPLSLPTVTSPADAALSASQNALINDSAVDILVQLIHGSHSSPWQHVALSSFPDAATLRHCVDLYFRRFHPSFPVLSQLRLERISDSPPAVLLLAVVAIGASFDPQMSIMALPLAELTRRVILYLRESDPRLSFELHIIQAWLLSAVLSVFCGSRKLYLNFEDARSGLVTAARRMHLLRPMASAAETLATRKGSPLTEEEQFLAYLEDEERLRLGWGIYHFDTQVSSLLNLQPLFAISEVSSNCQLPDVDERFCAPNAAAWAACSAASPSHFRTVMDILLREGRVEDPLYPFGMSIVAVSLYRLCLDSASSEGIFGSAKTPPPGPYRLGFAPSFVHNPQALLDTLASSWYHTATPSPLLVSASAMAMHASIMFTCGPLLFQVKEACGKWGNGERRDAAVRWLETRMREDVVGLRRITARAAQLNALLLRFASFENPIEVVWLFDAALTLFSILTLGGAALLEGPSSLTERTSITWNAAPDSFERWAEHGGPLSLKGGLGEWNRLSPSTILEHFGERLETQPWGLARRYCAALASLAAEEDKEEEGRA</sequence>
<feature type="compositionally biased region" description="Polar residues" evidence="7">
    <location>
        <begin position="179"/>
        <end position="188"/>
    </location>
</feature>
<keyword evidence="5" id="KW-0539">Nucleus</keyword>
<feature type="region of interest" description="Disordered" evidence="7">
    <location>
        <begin position="138"/>
        <end position="188"/>
    </location>
</feature>
<keyword evidence="3" id="KW-0805">Transcription regulation</keyword>
<evidence type="ECO:0000256" key="7">
    <source>
        <dbReference type="SAM" id="MobiDB-lite"/>
    </source>
</evidence>
<dbReference type="PROSITE" id="PS00463">
    <property type="entry name" value="ZN2_CY6_FUNGAL_1"/>
    <property type="match status" value="1"/>
</dbReference>
<dbReference type="AlphaFoldDB" id="A0A1Y2FYT0"/>
<dbReference type="SMART" id="SM00066">
    <property type="entry name" value="GAL4"/>
    <property type="match status" value="1"/>
</dbReference>
<dbReference type="SMART" id="SM00355">
    <property type="entry name" value="ZnF_C2H2"/>
    <property type="match status" value="2"/>
</dbReference>
<dbReference type="Proteomes" id="UP000193467">
    <property type="component" value="Unassembled WGS sequence"/>
</dbReference>
<dbReference type="InParanoid" id="A0A1Y2FYT0"/>
<dbReference type="GO" id="GO:0000981">
    <property type="term" value="F:DNA-binding transcription factor activity, RNA polymerase II-specific"/>
    <property type="evidence" value="ECO:0007669"/>
    <property type="project" value="InterPro"/>
</dbReference>
<evidence type="ECO:0000256" key="3">
    <source>
        <dbReference type="ARBA" id="ARBA00023015"/>
    </source>
</evidence>
<evidence type="ECO:0000259" key="9">
    <source>
        <dbReference type="PROSITE" id="PS50157"/>
    </source>
</evidence>
<dbReference type="GO" id="GO:0003677">
    <property type="term" value="F:DNA binding"/>
    <property type="evidence" value="ECO:0007669"/>
    <property type="project" value="InterPro"/>
</dbReference>
<dbReference type="Pfam" id="PF04082">
    <property type="entry name" value="Fungal_trans"/>
    <property type="match status" value="1"/>
</dbReference>
<feature type="region of interest" description="Disordered" evidence="7">
    <location>
        <begin position="337"/>
        <end position="392"/>
    </location>
</feature>
<dbReference type="SUPFAM" id="SSF57667">
    <property type="entry name" value="beta-beta-alpha zinc fingers"/>
    <property type="match status" value="1"/>
</dbReference>
<evidence type="ECO:0000259" key="8">
    <source>
        <dbReference type="PROSITE" id="PS50048"/>
    </source>
</evidence>
<evidence type="ECO:0000313" key="10">
    <source>
        <dbReference type="EMBL" id="ORY88493.1"/>
    </source>
</evidence>
<feature type="domain" description="C2H2-type" evidence="9">
    <location>
        <begin position="36"/>
        <end position="61"/>
    </location>
</feature>
<dbReference type="STRING" id="106004.A0A1Y2FYT0"/>
<evidence type="ECO:0000256" key="6">
    <source>
        <dbReference type="PROSITE-ProRule" id="PRU00042"/>
    </source>
</evidence>
<evidence type="ECO:0000256" key="4">
    <source>
        <dbReference type="ARBA" id="ARBA00023163"/>
    </source>
</evidence>
<dbReference type="InterPro" id="IPR036864">
    <property type="entry name" value="Zn2-C6_fun-type_DNA-bd_sf"/>
</dbReference>
<feature type="domain" description="Zn(2)-C6 fungal-type" evidence="8">
    <location>
        <begin position="104"/>
        <end position="135"/>
    </location>
</feature>
<evidence type="ECO:0000313" key="11">
    <source>
        <dbReference type="Proteomes" id="UP000193467"/>
    </source>
</evidence>
<keyword evidence="11" id="KW-1185">Reference proteome</keyword>
<dbReference type="GO" id="GO:0008270">
    <property type="term" value="F:zinc ion binding"/>
    <property type="evidence" value="ECO:0007669"/>
    <property type="project" value="UniProtKB-KW"/>
</dbReference>
<proteinExistence type="predicted"/>
<comment type="caution">
    <text evidence="10">The sequence shown here is derived from an EMBL/GenBank/DDBJ whole genome shotgun (WGS) entry which is preliminary data.</text>
</comment>
<dbReference type="PROSITE" id="PS50157">
    <property type="entry name" value="ZINC_FINGER_C2H2_2"/>
    <property type="match status" value="2"/>
</dbReference>
<protein>
    <recommendedName>
        <fullName evidence="12">Fungal-specific transcription factor domain-domain-containing protein</fullName>
    </recommendedName>
</protein>
<dbReference type="InterPro" id="IPR013087">
    <property type="entry name" value="Znf_C2H2_type"/>
</dbReference>
<dbReference type="PROSITE" id="PS50048">
    <property type="entry name" value="ZN2_CY6_FUNGAL_2"/>
    <property type="match status" value="1"/>
</dbReference>
<name>A0A1Y2FYT0_9BASI</name>
<dbReference type="PANTHER" id="PTHR47660:SF2">
    <property type="entry name" value="TRANSCRIPTION FACTOR WITH C2H2 AND ZN(2)-CYS(6) DNA BINDING DOMAIN (EUROFUNG)"/>
    <property type="match status" value="1"/>
</dbReference>
<dbReference type="GO" id="GO:0006351">
    <property type="term" value="P:DNA-templated transcription"/>
    <property type="evidence" value="ECO:0007669"/>
    <property type="project" value="InterPro"/>
</dbReference>
<dbReference type="PANTHER" id="PTHR47660">
    <property type="entry name" value="TRANSCRIPTION FACTOR WITH C2H2 AND ZN(2)-CYS(6) DNA BINDING DOMAIN (EUROFUNG)-RELATED-RELATED"/>
    <property type="match status" value="1"/>
</dbReference>
<keyword evidence="1" id="KW-0479">Metal-binding</keyword>
<dbReference type="InterPro" id="IPR007219">
    <property type="entry name" value="XnlR_reg_dom"/>
</dbReference>
<dbReference type="InterPro" id="IPR001138">
    <property type="entry name" value="Zn2Cys6_DnaBD"/>
</dbReference>
<feature type="compositionally biased region" description="Low complexity" evidence="7">
    <location>
        <begin position="356"/>
        <end position="365"/>
    </location>
</feature>
<dbReference type="SUPFAM" id="SSF57701">
    <property type="entry name" value="Zn2/Cys6 DNA-binding domain"/>
    <property type="match status" value="1"/>
</dbReference>
<dbReference type="Pfam" id="PF00172">
    <property type="entry name" value="Zn_clus"/>
    <property type="match status" value="1"/>
</dbReference>
<feature type="compositionally biased region" description="Polar residues" evidence="7">
    <location>
        <begin position="154"/>
        <end position="172"/>
    </location>
</feature>
<gene>
    <name evidence="10" type="ORF">BCR35DRAFT_15149</name>
</gene>
<reference evidence="10 11" key="1">
    <citation type="submission" date="2016-07" db="EMBL/GenBank/DDBJ databases">
        <title>Pervasive Adenine N6-methylation of Active Genes in Fungi.</title>
        <authorList>
            <consortium name="DOE Joint Genome Institute"/>
            <person name="Mondo S.J."/>
            <person name="Dannebaum R.O."/>
            <person name="Kuo R.C."/>
            <person name="Labutti K."/>
            <person name="Haridas S."/>
            <person name="Kuo A."/>
            <person name="Salamov A."/>
            <person name="Ahrendt S.R."/>
            <person name="Lipzen A."/>
            <person name="Sullivan W."/>
            <person name="Andreopoulos W.B."/>
            <person name="Clum A."/>
            <person name="Lindquist E."/>
            <person name="Daum C."/>
            <person name="Ramamoorthy G.K."/>
            <person name="Gryganskyi A."/>
            <person name="Culley D."/>
            <person name="Magnuson J.K."/>
            <person name="James T.Y."/>
            <person name="O'Malley M.A."/>
            <person name="Stajich J.E."/>
            <person name="Spatafora J.W."/>
            <person name="Visel A."/>
            <person name="Grigoriev I.V."/>
        </authorList>
    </citation>
    <scope>NUCLEOTIDE SEQUENCE [LARGE SCALE GENOMIC DNA]</scope>
    <source>
        <strain evidence="10 11">62-1032</strain>
    </source>
</reference>
<dbReference type="CDD" id="cd00067">
    <property type="entry name" value="GAL4"/>
    <property type="match status" value="1"/>
</dbReference>